<dbReference type="InterPro" id="IPR000182">
    <property type="entry name" value="GNAT_dom"/>
</dbReference>
<dbReference type="CDD" id="cd04301">
    <property type="entry name" value="NAT_SF"/>
    <property type="match status" value="1"/>
</dbReference>
<keyword evidence="2" id="KW-0687">Ribonucleoprotein</keyword>
<feature type="domain" description="N-acetyltransferase" evidence="1">
    <location>
        <begin position="5"/>
        <end position="141"/>
    </location>
</feature>
<dbReference type="Proteomes" id="UP001254832">
    <property type="component" value="Unassembled WGS sequence"/>
</dbReference>
<accession>A0AAP5HA32</accession>
<dbReference type="Gene3D" id="3.40.630.30">
    <property type="match status" value="1"/>
</dbReference>
<comment type="caution">
    <text evidence="2">The sequence shown here is derived from an EMBL/GenBank/DDBJ whole genome shotgun (WGS) entry which is preliminary data.</text>
</comment>
<dbReference type="PROSITE" id="PS51186">
    <property type="entry name" value="GNAT"/>
    <property type="match status" value="1"/>
</dbReference>
<evidence type="ECO:0000313" key="2">
    <source>
        <dbReference type="EMBL" id="MDR6726706.1"/>
    </source>
</evidence>
<sequence>MVSNHILNSSTAEDSQYVRQQLIAYNASHISTELRDRYEELNFHVKNEAGEIVAGILSTLCWNWIEIDILWVNPEQRQQGFGSQLLLEVEQLARAKQCDFVMLNTFSFQAPEFYKKHGYTVTTVIENAPTGHTHYYFKKEL</sequence>
<organism evidence="2 3">
    <name type="scientific">Paenibacillus amylolyticus</name>
    <dbReference type="NCBI Taxonomy" id="1451"/>
    <lineage>
        <taxon>Bacteria</taxon>
        <taxon>Bacillati</taxon>
        <taxon>Bacillota</taxon>
        <taxon>Bacilli</taxon>
        <taxon>Bacillales</taxon>
        <taxon>Paenibacillaceae</taxon>
        <taxon>Paenibacillus</taxon>
    </lineage>
</organism>
<evidence type="ECO:0000259" key="1">
    <source>
        <dbReference type="PROSITE" id="PS51186"/>
    </source>
</evidence>
<evidence type="ECO:0000313" key="3">
    <source>
        <dbReference type="Proteomes" id="UP001254832"/>
    </source>
</evidence>
<dbReference type="SUPFAM" id="SSF55729">
    <property type="entry name" value="Acyl-CoA N-acyltransferases (Nat)"/>
    <property type="match status" value="1"/>
</dbReference>
<reference evidence="2" key="1">
    <citation type="submission" date="2023-07" db="EMBL/GenBank/DDBJ databases">
        <title>Sorghum-associated microbial communities from plants grown in Nebraska, USA.</title>
        <authorList>
            <person name="Schachtman D."/>
        </authorList>
    </citation>
    <scope>NUCLEOTIDE SEQUENCE</scope>
    <source>
        <strain evidence="2">BE80</strain>
    </source>
</reference>
<dbReference type="GO" id="GO:0016747">
    <property type="term" value="F:acyltransferase activity, transferring groups other than amino-acyl groups"/>
    <property type="evidence" value="ECO:0007669"/>
    <property type="project" value="InterPro"/>
</dbReference>
<proteinExistence type="predicted"/>
<dbReference type="Pfam" id="PF00583">
    <property type="entry name" value="Acetyltransf_1"/>
    <property type="match status" value="1"/>
</dbReference>
<name>A0AAP5HA32_PAEAM</name>
<protein>
    <submittedName>
        <fullName evidence="2">Ribosomal protein S18 acetylase RimI-like enzyme</fullName>
    </submittedName>
</protein>
<dbReference type="EMBL" id="JAVDTR010000019">
    <property type="protein sequence ID" value="MDR6726706.1"/>
    <property type="molecule type" value="Genomic_DNA"/>
</dbReference>
<gene>
    <name evidence="2" type="ORF">J2W91_005228</name>
</gene>
<dbReference type="InterPro" id="IPR016181">
    <property type="entry name" value="Acyl_CoA_acyltransferase"/>
</dbReference>
<keyword evidence="2" id="KW-0689">Ribosomal protein</keyword>
<dbReference type="GO" id="GO:0005840">
    <property type="term" value="C:ribosome"/>
    <property type="evidence" value="ECO:0007669"/>
    <property type="project" value="UniProtKB-KW"/>
</dbReference>
<dbReference type="AlphaFoldDB" id="A0AAP5HA32"/>